<sequence>MKIRPLLEKDWDSVAKIYSEGIATGIATFETDVPDWEHWNKTHMDSCRIVAGNNDEIWGWAALTPVSGRCVYAGVAEVSVYVSNKHHGKGVGTALLKNLISLSEKEGIWTLQSGIFTENTASLKLHQKAGFRMIGLREKIGRLKGVWKDNYILERRSKIVGIN</sequence>
<evidence type="ECO:0000256" key="2">
    <source>
        <dbReference type="ARBA" id="ARBA00023315"/>
    </source>
</evidence>
<dbReference type="RefSeq" id="WP_255841340.1">
    <property type="nucleotide sequence ID" value="NZ_CP094358.1"/>
</dbReference>
<dbReference type="CDD" id="cd04301">
    <property type="entry name" value="NAT_SF"/>
    <property type="match status" value="1"/>
</dbReference>
<dbReference type="EMBL" id="CP094358">
    <property type="protein sequence ID" value="UOB16174.1"/>
    <property type="molecule type" value="Genomic_DNA"/>
</dbReference>
<evidence type="ECO:0000259" key="3">
    <source>
        <dbReference type="PROSITE" id="PS51186"/>
    </source>
</evidence>
<reference evidence="4" key="1">
    <citation type="submission" date="2022-03" db="EMBL/GenBank/DDBJ databases">
        <title>Description of Abyssus ytuae gen. nov., sp. nov., a novel member of the family Flavobacteriaceae isolated from the sediment of Mariana Trench.</title>
        <authorList>
            <person name="Zhang J."/>
            <person name="Xu X."/>
        </authorList>
    </citation>
    <scope>NUCLEOTIDE SEQUENCE</scope>
    <source>
        <strain evidence="4">MT3330</strain>
    </source>
</reference>
<dbReference type="InterPro" id="IPR016181">
    <property type="entry name" value="Acyl_CoA_acyltransferase"/>
</dbReference>
<dbReference type="SUPFAM" id="SSF55729">
    <property type="entry name" value="Acyl-CoA N-acyltransferases (Nat)"/>
    <property type="match status" value="1"/>
</dbReference>
<proteinExistence type="predicted"/>
<evidence type="ECO:0000256" key="1">
    <source>
        <dbReference type="ARBA" id="ARBA00022679"/>
    </source>
</evidence>
<dbReference type="PANTHER" id="PTHR43072:SF23">
    <property type="entry name" value="UPF0039 PROTEIN C11D3.02C"/>
    <property type="match status" value="1"/>
</dbReference>
<keyword evidence="2" id="KW-0012">Acyltransferase</keyword>
<gene>
    <name evidence="4" type="ORF">MQE35_10545</name>
</gene>
<evidence type="ECO:0000313" key="5">
    <source>
        <dbReference type="Proteomes" id="UP000831290"/>
    </source>
</evidence>
<name>A0A9E6ZKE1_9FLAO</name>
<dbReference type="Proteomes" id="UP000831290">
    <property type="component" value="Chromosome"/>
</dbReference>
<dbReference type="PANTHER" id="PTHR43072">
    <property type="entry name" value="N-ACETYLTRANSFERASE"/>
    <property type="match status" value="1"/>
</dbReference>
<protein>
    <submittedName>
        <fullName evidence="4">N-acetyltransferase family protein</fullName>
    </submittedName>
</protein>
<dbReference type="PROSITE" id="PS51186">
    <property type="entry name" value="GNAT"/>
    <property type="match status" value="1"/>
</dbReference>
<dbReference type="AlphaFoldDB" id="A0A9E6ZKE1"/>
<evidence type="ECO:0000313" key="4">
    <source>
        <dbReference type="EMBL" id="UOB16174.1"/>
    </source>
</evidence>
<dbReference type="InterPro" id="IPR000182">
    <property type="entry name" value="GNAT_dom"/>
</dbReference>
<dbReference type="KEGG" id="fbm:MQE35_10545"/>
<dbReference type="GO" id="GO:0016747">
    <property type="term" value="F:acyltransferase activity, transferring groups other than amino-acyl groups"/>
    <property type="evidence" value="ECO:0007669"/>
    <property type="project" value="InterPro"/>
</dbReference>
<accession>A0A9E6ZKE1</accession>
<keyword evidence="1" id="KW-0808">Transferase</keyword>
<feature type="domain" description="N-acetyltransferase" evidence="3">
    <location>
        <begin position="1"/>
        <end position="153"/>
    </location>
</feature>
<keyword evidence="5" id="KW-1185">Reference proteome</keyword>
<organism evidence="4 5">
    <name type="scientific">Abyssalbus ytuae</name>
    <dbReference type="NCBI Taxonomy" id="2926907"/>
    <lineage>
        <taxon>Bacteria</taxon>
        <taxon>Pseudomonadati</taxon>
        <taxon>Bacteroidota</taxon>
        <taxon>Flavobacteriia</taxon>
        <taxon>Flavobacteriales</taxon>
        <taxon>Flavobacteriaceae</taxon>
        <taxon>Abyssalbus</taxon>
    </lineage>
</organism>
<dbReference type="Gene3D" id="3.40.630.30">
    <property type="match status" value="1"/>
</dbReference>
<dbReference type="Pfam" id="PF00583">
    <property type="entry name" value="Acetyltransf_1"/>
    <property type="match status" value="1"/>
</dbReference>